<gene>
    <name evidence="3" type="ORF">JJN12_08460</name>
</gene>
<reference evidence="3 4" key="1">
    <citation type="submission" date="2021-01" db="EMBL/GenBank/DDBJ databases">
        <title>Isolation and description of Catonella massiliensis sp. nov., a novel Catonella species, isolated from a stable periodontitis subject.</title>
        <authorList>
            <person name="Antezack A."/>
            <person name="Boxberger M."/>
            <person name="La Scola B."/>
            <person name="Monnet-Corti V."/>
        </authorList>
    </citation>
    <scope>NUCLEOTIDE SEQUENCE [LARGE SCALE GENOMIC DNA]</scope>
    <source>
        <strain evidence="3 4">Marseille-Q4567</strain>
    </source>
</reference>
<dbReference type="PANTHER" id="PTHR35601">
    <property type="entry name" value="TOXIN RELE"/>
    <property type="match status" value="1"/>
</dbReference>
<protein>
    <submittedName>
        <fullName evidence="3">Type II toxin-antitoxin system RelE/ParE family toxin</fullName>
    </submittedName>
</protein>
<evidence type="ECO:0000256" key="1">
    <source>
        <dbReference type="ARBA" id="ARBA00006226"/>
    </source>
</evidence>
<dbReference type="Proteomes" id="UP000604730">
    <property type="component" value="Unassembled WGS sequence"/>
</dbReference>
<evidence type="ECO:0000313" key="3">
    <source>
        <dbReference type="EMBL" id="MBK5897807.1"/>
    </source>
</evidence>
<name>A0ABS1J0Y0_9FIRM</name>
<dbReference type="InterPro" id="IPR035093">
    <property type="entry name" value="RelE/ParE_toxin_dom_sf"/>
</dbReference>
<accession>A0ABS1J0Y0</accession>
<dbReference type="NCBIfam" id="TIGR02385">
    <property type="entry name" value="RelE_StbE"/>
    <property type="match status" value="1"/>
</dbReference>
<dbReference type="Pfam" id="PF05016">
    <property type="entry name" value="ParE_toxin"/>
    <property type="match status" value="1"/>
</dbReference>
<dbReference type="InterPro" id="IPR007712">
    <property type="entry name" value="RelE/ParE_toxin"/>
</dbReference>
<dbReference type="Gene3D" id="3.30.2310.20">
    <property type="entry name" value="RelE-like"/>
    <property type="match status" value="1"/>
</dbReference>
<dbReference type="PANTHER" id="PTHR35601:SF1">
    <property type="entry name" value="TOXIN RELE"/>
    <property type="match status" value="1"/>
</dbReference>
<dbReference type="SUPFAM" id="SSF143011">
    <property type="entry name" value="RelE-like"/>
    <property type="match status" value="1"/>
</dbReference>
<keyword evidence="2" id="KW-1277">Toxin-antitoxin system</keyword>
<organism evidence="3 4">
    <name type="scientific">Catonella massiliensis</name>
    <dbReference type="NCBI Taxonomy" id="2799636"/>
    <lineage>
        <taxon>Bacteria</taxon>
        <taxon>Bacillati</taxon>
        <taxon>Bacillota</taxon>
        <taxon>Clostridia</taxon>
        <taxon>Lachnospirales</taxon>
        <taxon>Lachnospiraceae</taxon>
        <taxon>Catonella</taxon>
    </lineage>
</organism>
<evidence type="ECO:0000313" key="4">
    <source>
        <dbReference type="Proteomes" id="UP000604730"/>
    </source>
</evidence>
<comment type="similarity">
    <text evidence="1">Belongs to the RelE toxin family.</text>
</comment>
<evidence type="ECO:0000256" key="2">
    <source>
        <dbReference type="ARBA" id="ARBA00022649"/>
    </source>
</evidence>
<proteinExistence type="inferred from homology"/>
<comment type="caution">
    <text evidence="3">The sequence shown here is derived from an EMBL/GenBank/DDBJ whole genome shotgun (WGS) entry which is preliminary data.</text>
</comment>
<sequence>MIYQIVTTDKFDKSFKKLDKQTQKIIKAWIEKNLMGCENPRLHGKGLTANKSGQWRYRVGDYRILADIRDNELILVLVEVGHRSRIY</sequence>
<keyword evidence="4" id="KW-1185">Reference proteome</keyword>
<dbReference type="EMBL" id="JAEPRJ010000001">
    <property type="protein sequence ID" value="MBK5897807.1"/>
    <property type="molecule type" value="Genomic_DNA"/>
</dbReference>
<dbReference type="RefSeq" id="WP_208429269.1">
    <property type="nucleotide sequence ID" value="NZ_JAEPRJ010000001.1"/>
</dbReference>